<evidence type="ECO:0000256" key="2">
    <source>
        <dbReference type="ARBA" id="ARBA00022692"/>
    </source>
</evidence>
<dbReference type="InterPro" id="IPR051577">
    <property type="entry name" value="MRF-like"/>
</dbReference>
<dbReference type="GO" id="GO:0043565">
    <property type="term" value="F:sequence-specific DNA binding"/>
    <property type="evidence" value="ECO:0007669"/>
    <property type="project" value="TreeGrafter"/>
</dbReference>
<dbReference type="FunFam" id="2.60.40.1390:FF:000013">
    <property type="entry name" value="Uncharacterized protein"/>
    <property type="match status" value="1"/>
</dbReference>
<feature type="compositionally biased region" description="Basic residues" evidence="7">
    <location>
        <begin position="306"/>
        <end position="320"/>
    </location>
</feature>
<keyword evidence="11" id="KW-1185">Reference proteome</keyword>
<dbReference type="PANTHER" id="PTHR13029:SF18">
    <property type="entry name" value="MYELIN REGULATORY FACTOR HOMOLOG 1"/>
    <property type="match status" value="1"/>
</dbReference>
<dbReference type="GO" id="GO:0006357">
    <property type="term" value="P:regulation of transcription by RNA polymerase II"/>
    <property type="evidence" value="ECO:0007669"/>
    <property type="project" value="UniProtKB-ARBA"/>
</dbReference>
<comment type="caution">
    <text evidence="10">The sequence shown here is derived from an EMBL/GenBank/DDBJ whole genome shotgun (WGS) entry which is preliminary data.</text>
</comment>
<dbReference type="GO" id="GO:0016540">
    <property type="term" value="P:protein autoprocessing"/>
    <property type="evidence" value="ECO:0007669"/>
    <property type="project" value="InterPro"/>
</dbReference>
<keyword evidence="4 6" id="KW-0238">DNA-binding</keyword>
<dbReference type="GO" id="GO:0003700">
    <property type="term" value="F:DNA-binding transcription factor activity"/>
    <property type="evidence" value="ECO:0007669"/>
    <property type="project" value="UniProtKB-UniRule"/>
</dbReference>
<dbReference type="GO" id="GO:0005634">
    <property type="term" value="C:nucleus"/>
    <property type="evidence" value="ECO:0007669"/>
    <property type="project" value="TreeGrafter"/>
</dbReference>
<evidence type="ECO:0000313" key="11">
    <source>
        <dbReference type="Proteomes" id="UP000326759"/>
    </source>
</evidence>
<dbReference type="EMBL" id="SEYY01014911">
    <property type="protein sequence ID" value="KAB7500188.1"/>
    <property type="molecule type" value="Genomic_DNA"/>
</dbReference>
<name>A0A5N5T217_9CRUS</name>
<dbReference type="AlphaFoldDB" id="A0A5N5T217"/>
<feature type="compositionally biased region" description="Polar residues" evidence="7">
    <location>
        <begin position="286"/>
        <end position="305"/>
    </location>
</feature>
<dbReference type="Pfam" id="PF13884">
    <property type="entry name" value="Peptidase_S74"/>
    <property type="match status" value="1"/>
</dbReference>
<feature type="region of interest" description="Disordered" evidence="7">
    <location>
        <begin position="286"/>
        <end position="322"/>
    </location>
</feature>
<evidence type="ECO:0000259" key="8">
    <source>
        <dbReference type="PROSITE" id="PS51517"/>
    </source>
</evidence>
<dbReference type="SUPFAM" id="SSF49417">
    <property type="entry name" value="p53-like transcription factors"/>
    <property type="match status" value="1"/>
</dbReference>
<dbReference type="PANTHER" id="PTHR13029">
    <property type="match status" value="1"/>
</dbReference>
<feature type="domain" description="Peptidase S74" evidence="9">
    <location>
        <begin position="170"/>
        <end position="269"/>
    </location>
</feature>
<dbReference type="PROSITE" id="PS51688">
    <property type="entry name" value="ICA"/>
    <property type="match status" value="1"/>
</dbReference>
<dbReference type="Pfam" id="PF13887">
    <property type="entry name" value="MYRF_ICA"/>
    <property type="match status" value="1"/>
</dbReference>
<proteinExistence type="predicted"/>
<evidence type="ECO:0000256" key="5">
    <source>
        <dbReference type="ARBA" id="ARBA00023136"/>
    </source>
</evidence>
<keyword evidence="2" id="KW-0812">Transmembrane</keyword>
<evidence type="ECO:0000313" key="10">
    <source>
        <dbReference type="EMBL" id="KAB7500188.1"/>
    </source>
</evidence>
<accession>A0A5N5T217</accession>
<reference evidence="10 11" key="1">
    <citation type="journal article" date="2019" name="PLoS Biol.">
        <title>Sex chromosomes control vertical transmission of feminizing Wolbachia symbionts in an isopod.</title>
        <authorList>
            <person name="Becking T."/>
            <person name="Chebbi M.A."/>
            <person name="Giraud I."/>
            <person name="Moumen B."/>
            <person name="Laverre T."/>
            <person name="Caubet Y."/>
            <person name="Peccoud J."/>
            <person name="Gilbert C."/>
            <person name="Cordaux R."/>
        </authorList>
    </citation>
    <scope>NUCLEOTIDE SEQUENCE [LARGE SCALE GENOMIC DNA]</scope>
    <source>
        <strain evidence="10">ANa2</strain>
        <tissue evidence="10">Whole body excluding digestive tract and cuticle</tissue>
    </source>
</reference>
<evidence type="ECO:0000256" key="6">
    <source>
        <dbReference type="PROSITE-ProRule" id="PRU00850"/>
    </source>
</evidence>
<dbReference type="GO" id="GO:0005789">
    <property type="term" value="C:endoplasmic reticulum membrane"/>
    <property type="evidence" value="ECO:0007669"/>
    <property type="project" value="TreeGrafter"/>
</dbReference>
<evidence type="ECO:0000256" key="3">
    <source>
        <dbReference type="ARBA" id="ARBA00022989"/>
    </source>
</evidence>
<comment type="subcellular location">
    <subcellularLocation>
        <location evidence="1">Membrane</location>
        <topology evidence="1">Single-pass membrane protein</topology>
    </subcellularLocation>
</comment>
<feature type="non-terminal residue" evidence="10">
    <location>
        <position position="1"/>
    </location>
</feature>
<dbReference type="InterPro" id="IPR026932">
    <property type="entry name" value="MYRF_ICA"/>
</dbReference>
<sequence>VTTHIQLSGAPYYVKTPEGLLQKVDKFCVHFYGVKTESPAQTIRIEQSQSDRSKKAFHPVPIELKPDQVTKVTVGRLHFSETTSNNMRKKGKPNPDQRYFYLVVSLQAHCADISYPIGAHASEKIIVRASNPGQFESDVEYTFQRGTYPESIFHMGRVGINTDRPDEALVDTKEQLKNVQSLRMVKYAYKENFVKQSGLQGNEIYDTGVIAQEVKKVLPDAVRETGDVTLYNGEKIDNFLLVNKERIFMENVGAVKELCKVTGNLENRIGELERMNSKLKRIDSIRSNNSTSTKASSLKSNVSTLSHRRHGYKNGRRQQQIRRNDPDLCTNKLLQISTITVVCIMAF</sequence>
<dbReference type="InterPro" id="IPR030392">
    <property type="entry name" value="S74_ICA"/>
</dbReference>
<evidence type="ECO:0000256" key="1">
    <source>
        <dbReference type="ARBA" id="ARBA00004167"/>
    </source>
</evidence>
<dbReference type="PROSITE" id="PS51517">
    <property type="entry name" value="NDT80"/>
    <property type="match status" value="1"/>
</dbReference>
<feature type="domain" description="NDT80" evidence="8">
    <location>
        <begin position="1"/>
        <end position="139"/>
    </location>
</feature>
<dbReference type="InterPro" id="IPR024061">
    <property type="entry name" value="NDT80_DNA-bd_dom"/>
</dbReference>
<dbReference type="GO" id="GO:0045893">
    <property type="term" value="P:positive regulation of DNA-templated transcription"/>
    <property type="evidence" value="ECO:0007669"/>
    <property type="project" value="TreeGrafter"/>
</dbReference>
<evidence type="ECO:0000256" key="7">
    <source>
        <dbReference type="SAM" id="MobiDB-lite"/>
    </source>
</evidence>
<dbReference type="Proteomes" id="UP000326759">
    <property type="component" value="Unassembled WGS sequence"/>
</dbReference>
<dbReference type="Gene3D" id="2.60.40.1390">
    <property type="entry name" value="NDT80 DNA-binding domain"/>
    <property type="match status" value="1"/>
</dbReference>
<evidence type="ECO:0000256" key="4">
    <source>
        <dbReference type="ARBA" id="ARBA00023125"/>
    </source>
</evidence>
<dbReference type="Pfam" id="PF05224">
    <property type="entry name" value="NDT80_PhoG"/>
    <property type="match status" value="1"/>
</dbReference>
<organism evidence="10 11">
    <name type="scientific">Armadillidium nasatum</name>
    <dbReference type="NCBI Taxonomy" id="96803"/>
    <lineage>
        <taxon>Eukaryota</taxon>
        <taxon>Metazoa</taxon>
        <taxon>Ecdysozoa</taxon>
        <taxon>Arthropoda</taxon>
        <taxon>Crustacea</taxon>
        <taxon>Multicrustacea</taxon>
        <taxon>Malacostraca</taxon>
        <taxon>Eumalacostraca</taxon>
        <taxon>Peracarida</taxon>
        <taxon>Isopoda</taxon>
        <taxon>Oniscidea</taxon>
        <taxon>Crinocheta</taxon>
        <taxon>Armadillidiidae</taxon>
        <taxon>Armadillidium</taxon>
    </lineage>
</organism>
<dbReference type="InterPro" id="IPR008967">
    <property type="entry name" value="p53-like_TF_DNA-bd_sf"/>
</dbReference>
<dbReference type="InterPro" id="IPR037141">
    <property type="entry name" value="NDT80_DNA-bd_dom_sf"/>
</dbReference>
<protein>
    <submittedName>
        <fullName evidence="10">Myelin regulatory factor</fullName>
    </submittedName>
</protein>
<evidence type="ECO:0000259" key="9">
    <source>
        <dbReference type="PROSITE" id="PS51688"/>
    </source>
</evidence>
<keyword evidence="3" id="KW-1133">Transmembrane helix</keyword>
<gene>
    <name evidence="10" type="primary">Myrf</name>
    <name evidence="10" type="ORF">Anas_11427</name>
</gene>
<keyword evidence="5" id="KW-0472">Membrane</keyword>
<feature type="DNA-binding region" description="NDT80" evidence="6">
    <location>
        <begin position="1"/>
        <end position="139"/>
    </location>
</feature>
<dbReference type="OrthoDB" id="27041at2759"/>